<name>A0ABS4PIN7_9PSEU</name>
<comment type="caution">
    <text evidence="2">The sequence shown here is derived from an EMBL/GenBank/DDBJ whole genome shotgun (WGS) entry which is preliminary data.</text>
</comment>
<dbReference type="NCBIfam" id="TIGR03815">
    <property type="entry name" value="CpaE_hom_Actino"/>
    <property type="match status" value="1"/>
</dbReference>
<dbReference type="PANTHER" id="PTHR43384">
    <property type="entry name" value="SEPTUM SITE-DETERMINING PROTEIN MIND HOMOLOG, CHLOROPLASTIC-RELATED"/>
    <property type="match status" value="1"/>
</dbReference>
<evidence type="ECO:0000259" key="1">
    <source>
        <dbReference type="Pfam" id="PF26563"/>
    </source>
</evidence>
<dbReference type="InterPro" id="IPR059050">
    <property type="entry name" value="Rv3660c_N"/>
</dbReference>
<dbReference type="PANTHER" id="PTHR43384:SF11">
    <property type="entry name" value="SEPTUM SITE DETERMINING PROTEIN"/>
    <property type="match status" value="1"/>
</dbReference>
<sequence length="376" mass="38717">MEAGPPQARPAENGGTTVTGNRALVVAADTVVLDEVLRLAAVANCETECVPDLVAARARWKEAPLVLVDEVAVAEDDPVHLPPRKGVLVVCKGPPAPGTWQRAFAVGAQQVHSLPDDETAVLKAFAEIVEGPARPGGRVLAVVGGRGGAGASVLAAGIATTAASAGENVLLIDCDPLGGGLDVLFGAENHQGLRWPALRVDSGQILLSALETALPHRDYGTGRIRFLSTGEKGPDPSGDAIAGVVTSARRAGRLVICDLPRHLGGGAAEAAARADLVLVVVPPEVRACSAAKRVVDLLRRTGADVRLIVRGPSPGDLTAAYVSATVDVPLLAELRTERRLAHAIEKGHFHPKPHGPLHTTASTALATLTTLPEPTP</sequence>
<organism evidence="2 3">
    <name type="scientific">Amycolatopsis magusensis</name>
    <dbReference type="NCBI Taxonomy" id="882444"/>
    <lineage>
        <taxon>Bacteria</taxon>
        <taxon>Bacillati</taxon>
        <taxon>Actinomycetota</taxon>
        <taxon>Actinomycetes</taxon>
        <taxon>Pseudonocardiales</taxon>
        <taxon>Pseudonocardiaceae</taxon>
        <taxon>Amycolatopsis</taxon>
    </lineage>
</organism>
<dbReference type="Gene3D" id="3.40.50.300">
    <property type="entry name" value="P-loop containing nucleotide triphosphate hydrolases"/>
    <property type="match status" value="1"/>
</dbReference>
<dbReference type="InterPro" id="IPR017746">
    <property type="entry name" value="Cellulose_synthase_operon_BcsQ"/>
</dbReference>
<keyword evidence="3" id="KW-1185">Reference proteome</keyword>
<gene>
    <name evidence="2" type="ORF">JOM49_000805</name>
</gene>
<dbReference type="SUPFAM" id="SSF52540">
    <property type="entry name" value="P-loop containing nucleoside triphosphate hydrolases"/>
    <property type="match status" value="1"/>
</dbReference>
<dbReference type="Pfam" id="PF06564">
    <property type="entry name" value="CBP_BcsQ"/>
    <property type="match status" value="1"/>
</dbReference>
<protein>
    <submittedName>
        <fullName evidence="2">Secretion/DNA translocation related CpaE-like protein</fullName>
    </submittedName>
</protein>
<dbReference type="InterPro" id="IPR050625">
    <property type="entry name" value="ParA/MinD_ATPase"/>
</dbReference>
<dbReference type="Proteomes" id="UP000741013">
    <property type="component" value="Unassembled WGS sequence"/>
</dbReference>
<dbReference type="EMBL" id="JAGGMS010000001">
    <property type="protein sequence ID" value="MBP2179279.1"/>
    <property type="molecule type" value="Genomic_DNA"/>
</dbReference>
<accession>A0ABS4PIN7</accession>
<reference evidence="2 3" key="1">
    <citation type="submission" date="2021-03" db="EMBL/GenBank/DDBJ databases">
        <title>Sequencing the genomes of 1000 actinobacteria strains.</title>
        <authorList>
            <person name="Klenk H.-P."/>
        </authorList>
    </citation>
    <scope>NUCLEOTIDE SEQUENCE [LARGE SCALE GENOMIC DNA]</scope>
    <source>
        <strain evidence="2 3">DSM 45510</strain>
    </source>
</reference>
<proteinExistence type="predicted"/>
<dbReference type="Pfam" id="PF26563">
    <property type="entry name" value="Rv3660c_N"/>
    <property type="match status" value="1"/>
</dbReference>
<feature type="domain" description="Rv3660c-like CheY-like N-terminal" evidence="1">
    <location>
        <begin position="26"/>
        <end position="133"/>
    </location>
</feature>
<dbReference type="InterPro" id="IPR027417">
    <property type="entry name" value="P-loop_NTPase"/>
</dbReference>
<evidence type="ECO:0000313" key="3">
    <source>
        <dbReference type="Proteomes" id="UP000741013"/>
    </source>
</evidence>
<dbReference type="InterPro" id="IPR022521">
    <property type="entry name" value="Rv3660c"/>
</dbReference>
<dbReference type="RefSeq" id="WP_308158642.1">
    <property type="nucleotide sequence ID" value="NZ_JAGGMS010000001.1"/>
</dbReference>
<evidence type="ECO:0000313" key="2">
    <source>
        <dbReference type="EMBL" id="MBP2179279.1"/>
    </source>
</evidence>